<sequence length="258" mass="28059">MDQEDTPNNDSSTTTAEPVRSRWTPKPEQIQILESIFNNGTVNPTKDETIKIRKILEQYGAVGDANVFYWFQNRRSRSRRRQRQLQAAAAAASASSGTVYDSSSSCSPTASGGCVFPYSFCSSPVTSSSSSSMGNSGRIVGDEGGGSTISFGDDLFSISQQMGPQCLECSSQAQMHNPYMCYTDATSSQLPYPSGTITVFINGIPSEVPRGPFDMRAMFGQDMMLVHTSGEILPSNEFGFLLQSLQMGECYFLVSRPT</sequence>
<dbReference type="SMR" id="A0A9E7LUU8"/>
<evidence type="ECO:0000256" key="3">
    <source>
        <dbReference type="ARBA" id="ARBA00023015"/>
    </source>
</evidence>
<proteinExistence type="evidence at transcript level"/>
<keyword evidence="5 9" id="KW-0371">Homeobox</keyword>
<dbReference type="GO" id="GO:0048830">
    <property type="term" value="P:adventitious root development"/>
    <property type="evidence" value="ECO:0007669"/>
    <property type="project" value="InterPro"/>
</dbReference>
<dbReference type="InterPro" id="IPR009057">
    <property type="entry name" value="Homeodomain-like_sf"/>
</dbReference>
<evidence type="ECO:0000313" key="12">
    <source>
        <dbReference type="EMBL" id="URQ09588.1"/>
    </source>
</evidence>
<evidence type="ECO:0000259" key="11">
    <source>
        <dbReference type="SMART" id="SM00389"/>
    </source>
</evidence>
<dbReference type="EMBL" id="ON303272">
    <property type="protein sequence ID" value="URQ09588.1"/>
    <property type="molecule type" value="mRNA"/>
</dbReference>
<evidence type="ECO:0000256" key="5">
    <source>
        <dbReference type="ARBA" id="ARBA00023155"/>
    </source>
</evidence>
<evidence type="ECO:0000256" key="8">
    <source>
        <dbReference type="ARBA" id="ARBA00024040"/>
    </source>
</evidence>
<dbReference type="AlphaFoldDB" id="A0A9E7LUU8"/>
<name>A0A9E7LUU8_9ASPA</name>
<comment type="subcellular location">
    <subcellularLocation>
        <location evidence="1 9">Nucleus</location>
    </subcellularLocation>
</comment>
<dbReference type="GO" id="GO:0003677">
    <property type="term" value="F:DNA binding"/>
    <property type="evidence" value="ECO:0007669"/>
    <property type="project" value="UniProtKB-KW"/>
</dbReference>
<evidence type="ECO:0000256" key="2">
    <source>
        <dbReference type="ARBA" id="ARBA00022473"/>
    </source>
</evidence>
<keyword evidence="7 9" id="KW-0539">Nucleus</keyword>
<protein>
    <submittedName>
        <fullName evidence="12">WUS1</fullName>
    </submittedName>
</protein>
<dbReference type="GO" id="GO:0003700">
    <property type="term" value="F:DNA-binding transcription factor activity"/>
    <property type="evidence" value="ECO:0007669"/>
    <property type="project" value="InterPro"/>
</dbReference>
<dbReference type="Pfam" id="PF00046">
    <property type="entry name" value="Homeodomain"/>
    <property type="match status" value="1"/>
</dbReference>
<keyword evidence="3" id="KW-0805">Transcription regulation</keyword>
<evidence type="ECO:0000256" key="9">
    <source>
        <dbReference type="RuleBase" id="RU000682"/>
    </source>
</evidence>
<feature type="domain" description="Homeobox" evidence="11">
    <location>
        <begin position="18"/>
        <end position="85"/>
    </location>
</feature>
<organism evidence="12">
    <name type="scientific">Hemerocallis middendorffii</name>
    <dbReference type="NCBI Taxonomy" id="213589"/>
    <lineage>
        <taxon>Eukaryota</taxon>
        <taxon>Viridiplantae</taxon>
        <taxon>Streptophyta</taxon>
        <taxon>Embryophyta</taxon>
        <taxon>Tracheophyta</taxon>
        <taxon>Spermatophyta</taxon>
        <taxon>Magnoliopsida</taxon>
        <taxon>Liliopsida</taxon>
        <taxon>Asparagales</taxon>
        <taxon>Asphodelaceae</taxon>
        <taxon>Hemerocallidoideae</taxon>
        <taxon>Hemerocallis</taxon>
    </lineage>
</organism>
<accession>A0A9E7LUU8</accession>
<dbReference type="CDD" id="cd00086">
    <property type="entry name" value="homeodomain"/>
    <property type="match status" value="1"/>
</dbReference>
<comment type="similarity">
    <text evidence="8">Belongs to the WUS homeobox family.</text>
</comment>
<keyword evidence="2" id="KW-0217">Developmental protein</keyword>
<dbReference type="InterPro" id="IPR001356">
    <property type="entry name" value="HD"/>
</dbReference>
<dbReference type="SUPFAM" id="SSF46689">
    <property type="entry name" value="Homeodomain-like"/>
    <property type="match status" value="1"/>
</dbReference>
<evidence type="ECO:0000256" key="6">
    <source>
        <dbReference type="ARBA" id="ARBA00023163"/>
    </source>
</evidence>
<reference evidence="12" key="1">
    <citation type="submission" date="2022-04" db="EMBL/GenBank/DDBJ databases">
        <title>Unpublished.</title>
        <authorList>
            <person name="Zhao X."/>
        </authorList>
    </citation>
    <scope>NUCLEOTIDE SEQUENCE</scope>
</reference>
<keyword evidence="4 9" id="KW-0238">DNA-binding</keyword>
<dbReference type="PANTHER" id="PTHR46998:SF2">
    <property type="entry name" value="WUSCHEL-RELATED HOMEOBOX 11"/>
    <property type="match status" value="1"/>
</dbReference>
<dbReference type="InterPro" id="IPR044558">
    <property type="entry name" value="WOX11-like"/>
</dbReference>
<dbReference type="Gene3D" id="1.10.10.60">
    <property type="entry name" value="Homeodomain-like"/>
    <property type="match status" value="1"/>
</dbReference>
<evidence type="ECO:0000256" key="4">
    <source>
        <dbReference type="ARBA" id="ARBA00023125"/>
    </source>
</evidence>
<dbReference type="GO" id="GO:1905393">
    <property type="term" value="P:plant organ formation"/>
    <property type="evidence" value="ECO:0007669"/>
    <property type="project" value="UniProtKB-ARBA"/>
</dbReference>
<feature type="region of interest" description="Disordered" evidence="10">
    <location>
        <begin position="1"/>
        <end position="25"/>
    </location>
</feature>
<keyword evidence="6" id="KW-0804">Transcription</keyword>
<evidence type="ECO:0000256" key="7">
    <source>
        <dbReference type="ARBA" id="ARBA00023242"/>
    </source>
</evidence>
<dbReference type="SMART" id="SM00389">
    <property type="entry name" value="HOX"/>
    <property type="match status" value="1"/>
</dbReference>
<dbReference type="PANTHER" id="PTHR46998">
    <property type="entry name" value="WUSCHEL-RELATED HOMEOBOX 11"/>
    <property type="match status" value="1"/>
</dbReference>
<dbReference type="FunFam" id="1.10.10.60:FF:000118">
    <property type="entry name" value="WUSCHEL-related homeobox 11"/>
    <property type="match status" value="1"/>
</dbReference>
<dbReference type="GO" id="GO:0005634">
    <property type="term" value="C:nucleus"/>
    <property type="evidence" value="ECO:0007669"/>
    <property type="project" value="UniProtKB-SubCell"/>
</dbReference>
<evidence type="ECO:0000256" key="10">
    <source>
        <dbReference type="SAM" id="MobiDB-lite"/>
    </source>
</evidence>
<evidence type="ECO:0000256" key="1">
    <source>
        <dbReference type="ARBA" id="ARBA00004123"/>
    </source>
</evidence>
<gene>
    <name evidence="12" type="primary">WUS1</name>
</gene>